<dbReference type="GeneID" id="54407476"/>
<feature type="region of interest" description="Disordered" evidence="1">
    <location>
        <begin position="52"/>
        <end position="126"/>
    </location>
</feature>
<dbReference type="EMBL" id="ML977525">
    <property type="protein sequence ID" value="KAF2123601.1"/>
    <property type="molecule type" value="Genomic_DNA"/>
</dbReference>
<name>A0A6A5ZZ57_9PLEO</name>
<keyword evidence="3" id="KW-1185">Reference proteome</keyword>
<sequence length="195" mass="21170">MSDRTPRRPPPSTPLRNPTLSERTSRTLAPIIANRRALALRGEGLARVEDASALFPEPASPPKPPGSYLRMAPRRMGASYAPRLENDRGGDVAGQDQRRYEASGPPQTPSRPPPTTTPRLGLMSNSARRPRRAFMSPLAAPLNQPSFAPASRWAPPVRRPAALGLAEEEKTVLVEEKGEEGQVAGEGEVEEEKEV</sequence>
<evidence type="ECO:0000313" key="3">
    <source>
        <dbReference type="Proteomes" id="UP000799771"/>
    </source>
</evidence>
<feature type="compositionally biased region" description="Pro residues" evidence="1">
    <location>
        <begin position="106"/>
        <end position="116"/>
    </location>
</feature>
<dbReference type="RefSeq" id="XP_033517995.1">
    <property type="nucleotide sequence ID" value="XM_033667044.1"/>
</dbReference>
<dbReference type="Proteomes" id="UP000799771">
    <property type="component" value="Unassembled WGS sequence"/>
</dbReference>
<organism evidence="2 3">
    <name type="scientific">Dothidotthia symphoricarpi CBS 119687</name>
    <dbReference type="NCBI Taxonomy" id="1392245"/>
    <lineage>
        <taxon>Eukaryota</taxon>
        <taxon>Fungi</taxon>
        <taxon>Dikarya</taxon>
        <taxon>Ascomycota</taxon>
        <taxon>Pezizomycotina</taxon>
        <taxon>Dothideomycetes</taxon>
        <taxon>Pleosporomycetidae</taxon>
        <taxon>Pleosporales</taxon>
        <taxon>Dothidotthiaceae</taxon>
        <taxon>Dothidotthia</taxon>
    </lineage>
</organism>
<evidence type="ECO:0000313" key="2">
    <source>
        <dbReference type="EMBL" id="KAF2123601.1"/>
    </source>
</evidence>
<proteinExistence type="predicted"/>
<feature type="compositionally biased region" description="Basic and acidic residues" evidence="1">
    <location>
        <begin position="84"/>
        <end position="101"/>
    </location>
</feature>
<feature type="region of interest" description="Disordered" evidence="1">
    <location>
        <begin position="1"/>
        <end position="28"/>
    </location>
</feature>
<dbReference type="AlphaFoldDB" id="A0A6A5ZZ57"/>
<evidence type="ECO:0000256" key="1">
    <source>
        <dbReference type="SAM" id="MobiDB-lite"/>
    </source>
</evidence>
<accession>A0A6A5ZZ57</accession>
<feature type="region of interest" description="Disordered" evidence="1">
    <location>
        <begin position="175"/>
        <end position="195"/>
    </location>
</feature>
<reference evidence="2" key="1">
    <citation type="journal article" date="2020" name="Stud. Mycol.">
        <title>101 Dothideomycetes genomes: a test case for predicting lifestyles and emergence of pathogens.</title>
        <authorList>
            <person name="Haridas S."/>
            <person name="Albert R."/>
            <person name="Binder M."/>
            <person name="Bloem J."/>
            <person name="Labutti K."/>
            <person name="Salamov A."/>
            <person name="Andreopoulos B."/>
            <person name="Baker S."/>
            <person name="Barry K."/>
            <person name="Bills G."/>
            <person name="Bluhm B."/>
            <person name="Cannon C."/>
            <person name="Castanera R."/>
            <person name="Culley D."/>
            <person name="Daum C."/>
            <person name="Ezra D."/>
            <person name="Gonzalez J."/>
            <person name="Henrissat B."/>
            <person name="Kuo A."/>
            <person name="Liang C."/>
            <person name="Lipzen A."/>
            <person name="Lutzoni F."/>
            <person name="Magnuson J."/>
            <person name="Mondo S."/>
            <person name="Nolan M."/>
            <person name="Ohm R."/>
            <person name="Pangilinan J."/>
            <person name="Park H.-J."/>
            <person name="Ramirez L."/>
            <person name="Alfaro M."/>
            <person name="Sun H."/>
            <person name="Tritt A."/>
            <person name="Yoshinaga Y."/>
            <person name="Zwiers L.-H."/>
            <person name="Turgeon B."/>
            <person name="Goodwin S."/>
            <person name="Spatafora J."/>
            <person name="Crous P."/>
            <person name="Grigoriev I."/>
        </authorList>
    </citation>
    <scope>NUCLEOTIDE SEQUENCE</scope>
    <source>
        <strain evidence="2">CBS 119687</strain>
    </source>
</reference>
<gene>
    <name evidence="2" type="ORF">P153DRAFT_361925</name>
</gene>
<protein>
    <submittedName>
        <fullName evidence="2">Uncharacterized protein</fullName>
    </submittedName>
</protein>